<reference evidence="3 4" key="1">
    <citation type="submission" date="2019-03" db="EMBL/GenBank/DDBJ databases">
        <title>Deep-cultivation of Planctomycetes and their phenomic and genomic characterization uncovers novel biology.</title>
        <authorList>
            <person name="Wiegand S."/>
            <person name="Jogler M."/>
            <person name="Boedeker C."/>
            <person name="Pinto D."/>
            <person name="Vollmers J."/>
            <person name="Rivas-Marin E."/>
            <person name="Kohn T."/>
            <person name="Peeters S.H."/>
            <person name="Heuer A."/>
            <person name="Rast P."/>
            <person name="Oberbeckmann S."/>
            <person name="Bunk B."/>
            <person name="Jeske O."/>
            <person name="Meyerdierks A."/>
            <person name="Storesund J.E."/>
            <person name="Kallscheuer N."/>
            <person name="Luecker S."/>
            <person name="Lage O.M."/>
            <person name="Pohl T."/>
            <person name="Merkel B.J."/>
            <person name="Hornburger P."/>
            <person name="Mueller R.-W."/>
            <person name="Bruemmer F."/>
            <person name="Labrenz M."/>
            <person name="Spormann A.M."/>
            <person name="Op den Camp H."/>
            <person name="Overmann J."/>
            <person name="Amann R."/>
            <person name="Jetten M.S.M."/>
            <person name="Mascher T."/>
            <person name="Medema M.H."/>
            <person name="Devos D.P."/>
            <person name="Kaster A.-K."/>
            <person name="Ovreas L."/>
            <person name="Rohde M."/>
            <person name="Galperin M.Y."/>
            <person name="Jogler C."/>
        </authorList>
    </citation>
    <scope>NUCLEOTIDE SEQUENCE [LARGE SCALE GENOMIC DNA]</scope>
    <source>
        <strain evidence="3 4">Enr13</strain>
    </source>
</reference>
<dbReference type="Proteomes" id="UP000319004">
    <property type="component" value="Chromosome"/>
</dbReference>
<feature type="transmembrane region" description="Helical" evidence="2">
    <location>
        <begin position="271"/>
        <end position="291"/>
    </location>
</feature>
<dbReference type="AlphaFoldDB" id="A0A518HSP5"/>
<feature type="transmembrane region" description="Helical" evidence="2">
    <location>
        <begin position="126"/>
        <end position="145"/>
    </location>
</feature>
<keyword evidence="4" id="KW-1185">Reference proteome</keyword>
<name>A0A518HSP5_9BACT</name>
<dbReference type="KEGG" id="snep:Enr13x_36710"/>
<dbReference type="RefSeq" id="WP_145388150.1">
    <property type="nucleotide sequence ID" value="NZ_CP037423.1"/>
</dbReference>
<accession>A0A518HSP5</accession>
<keyword evidence="2" id="KW-0812">Transmembrane</keyword>
<organism evidence="3 4">
    <name type="scientific">Stieleria neptunia</name>
    <dbReference type="NCBI Taxonomy" id="2527979"/>
    <lineage>
        <taxon>Bacteria</taxon>
        <taxon>Pseudomonadati</taxon>
        <taxon>Planctomycetota</taxon>
        <taxon>Planctomycetia</taxon>
        <taxon>Pirellulales</taxon>
        <taxon>Pirellulaceae</taxon>
        <taxon>Stieleria</taxon>
    </lineage>
</organism>
<proteinExistence type="predicted"/>
<sequence>MSSNIQESSPDFGEDKELSEYVRDQFNCCVWETQNSVLLGIKSDEAEWAERMSFESGDKLRDAKASESPLFEGYLANSLDQITNARSIFMDDARQLITLTLVLFVAAGLLASFGASDSVSPTEAGVMFAAAIVLVFFVFPISQVVRSKAIAAYHLYVAASINATVLHQALGLGESHEWFRHVQRNIDEVKLSDLADVCQKWEDRDKDYVKKNWKRLIIVRWTKTSGLLSTEMRRKERLRQWGKFLFSSDPKPSHFKSGGNLLASFFRLVQASHWAAIVAMGFGSIFFFLHVRGEAQTESPKVSITELRESIREAQSLKQSARKARLLKKKSRLELKEIANGGTEPEVDNPAQAEENQSQ</sequence>
<keyword evidence="2" id="KW-1133">Transmembrane helix</keyword>
<evidence type="ECO:0000313" key="3">
    <source>
        <dbReference type="EMBL" id="QDV43811.1"/>
    </source>
</evidence>
<keyword evidence="2" id="KW-0472">Membrane</keyword>
<evidence type="ECO:0000256" key="1">
    <source>
        <dbReference type="SAM" id="MobiDB-lite"/>
    </source>
</evidence>
<feature type="transmembrane region" description="Helical" evidence="2">
    <location>
        <begin position="152"/>
        <end position="170"/>
    </location>
</feature>
<evidence type="ECO:0000256" key="2">
    <source>
        <dbReference type="SAM" id="Phobius"/>
    </source>
</evidence>
<feature type="region of interest" description="Disordered" evidence="1">
    <location>
        <begin position="337"/>
        <end position="359"/>
    </location>
</feature>
<gene>
    <name evidence="3" type="ORF">Enr13x_36710</name>
</gene>
<feature type="transmembrane region" description="Helical" evidence="2">
    <location>
        <begin position="96"/>
        <end position="114"/>
    </location>
</feature>
<protein>
    <submittedName>
        <fullName evidence="3">Uncharacterized protein</fullName>
    </submittedName>
</protein>
<dbReference type="EMBL" id="CP037423">
    <property type="protein sequence ID" value="QDV43811.1"/>
    <property type="molecule type" value="Genomic_DNA"/>
</dbReference>
<evidence type="ECO:0000313" key="4">
    <source>
        <dbReference type="Proteomes" id="UP000319004"/>
    </source>
</evidence>